<name>A0ABW4SRJ2_9ACTN</name>
<keyword evidence="3" id="KW-1185">Reference proteome</keyword>
<comment type="caution">
    <text evidence="2">The sequence shown here is derived from an EMBL/GenBank/DDBJ whole genome shotgun (WGS) entry which is preliminary data.</text>
</comment>
<feature type="signal peptide" evidence="1">
    <location>
        <begin position="1"/>
        <end position="24"/>
    </location>
</feature>
<sequence length="263" mass="26748">MRRVIAGLALTTGVALVTAVPAQAAARPDPVKALKAQISSGKGAEVTSSTTMSVKGKKLISFTEKGKIQPGKGSDLTFKGDLSLALFASIEPGDVHALSALAGTSRFVTIGKETYVSGELVRNALPTGMTWLRFEEPVTSPGAPLIDVLAPGTLKTLLAGAGPAKGGVVKGTTSVAGLRSVAPRLRAFATKGAISWTLTLDGKGLVKSFSATLPSTDGMSVKTGTRVSRWGSVKIAAPADGVYDADALGQAVPIPDPIAEANK</sequence>
<evidence type="ECO:0008006" key="4">
    <source>
        <dbReference type="Google" id="ProtNLM"/>
    </source>
</evidence>
<accession>A0ABW4SRJ2</accession>
<dbReference type="RefSeq" id="WP_379570821.1">
    <property type="nucleotide sequence ID" value="NZ_JBHUFV010000015.1"/>
</dbReference>
<gene>
    <name evidence="2" type="ORF">ACFSKW_08260</name>
</gene>
<feature type="chain" id="PRO_5045890524" description="LppX_LprAFG lipoprotein" evidence="1">
    <location>
        <begin position="25"/>
        <end position="263"/>
    </location>
</feature>
<proteinExistence type="predicted"/>
<evidence type="ECO:0000256" key="1">
    <source>
        <dbReference type="SAM" id="SignalP"/>
    </source>
</evidence>
<keyword evidence="1" id="KW-0732">Signal</keyword>
<organism evidence="2 3">
    <name type="scientific">Nonomuraea mangrovi</name>
    <dbReference type="NCBI Taxonomy" id="2316207"/>
    <lineage>
        <taxon>Bacteria</taxon>
        <taxon>Bacillati</taxon>
        <taxon>Actinomycetota</taxon>
        <taxon>Actinomycetes</taxon>
        <taxon>Streptosporangiales</taxon>
        <taxon>Streptosporangiaceae</taxon>
        <taxon>Nonomuraea</taxon>
    </lineage>
</organism>
<reference evidence="3" key="1">
    <citation type="journal article" date="2019" name="Int. J. Syst. Evol. Microbiol.">
        <title>The Global Catalogue of Microorganisms (GCM) 10K type strain sequencing project: providing services to taxonomists for standard genome sequencing and annotation.</title>
        <authorList>
            <consortium name="The Broad Institute Genomics Platform"/>
            <consortium name="The Broad Institute Genome Sequencing Center for Infectious Disease"/>
            <person name="Wu L."/>
            <person name="Ma J."/>
        </authorList>
    </citation>
    <scope>NUCLEOTIDE SEQUENCE [LARGE SCALE GENOMIC DNA]</scope>
    <source>
        <strain evidence="3">ICMP 6774ER</strain>
    </source>
</reference>
<protein>
    <recommendedName>
        <fullName evidence="4">LppX_LprAFG lipoprotein</fullName>
    </recommendedName>
</protein>
<dbReference type="EMBL" id="JBHUFV010000015">
    <property type="protein sequence ID" value="MFD1931465.1"/>
    <property type="molecule type" value="Genomic_DNA"/>
</dbReference>
<evidence type="ECO:0000313" key="3">
    <source>
        <dbReference type="Proteomes" id="UP001597368"/>
    </source>
</evidence>
<evidence type="ECO:0000313" key="2">
    <source>
        <dbReference type="EMBL" id="MFD1931465.1"/>
    </source>
</evidence>
<dbReference type="Proteomes" id="UP001597368">
    <property type="component" value="Unassembled WGS sequence"/>
</dbReference>